<evidence type="ECO:0000256" key="1">
    <source>
        <dbReference type="SAM" id="Phobius"/>
    </source>
</evidence>
<dbReference type="KEGG" id="bvk:117230696"/>
<dbReference type="Proteomes" id="UP000504631">
    <property type="component" value="Unplaced"/>
</dbReference>
<evidence type="ECO:0000313" key="2">
    <source>
        <dbReference type="Proteomes" id="UP000504631"/>
    </source>
</evidence>
<accession>A0A6J3JVB2</accession>
<proteinExistence type="predicted"/>
<protein>
    <submittedName>
        <fullName evidence="3">Uncharacterized protein LOC117230696 isoform X1</fullName>
    </submittedName>
</protein>
<keyword evidence="1" id="KW-0812">Transmembrane</keyword>
<keyword evidence="1" id="KW-0472">Membrane</keyword>
<gene>
    <name evidence="3" type="primary">LOC117230696</name>
</gene>
<name>A0A6J3JVB2_9HYME</name>
<evidence type="ECO:0000313" key="3">
    <source>
        <dbReference type="RefSeq" id="XP_033344286.1"/>
    </source>
</evidence>
<keyword evidence="1" id="KW-1133">Transmembrane helix</keyword>
<dbReference type="RefSeq" id="XP_033344286.1">
    <property type="nucleotide sequence ID" value="XM_033488395.1"/>
</dbReference>
<organism evidence="2 3">
    <name type="scientific">Bombus vosnesenskii</name>
    <dbReference type="NCBI Taxonomy" id="207650"/>
    <lineage>
        <taxon>Eukaryota</taxon>
        <taxon>Metazoa</taxon>
        <taxon>Ecdysozoa</taxon>
        <taxon>Arthropoda</taxon>
        <taxon>Hexapoda</taxon>
        <taxon>Insecta</taxon>
        <taxon>Pterygota</taxon>
        <taxon>Neoptera</taxon>
        <taxon>Endopterygota</taxon>
        <taxon>Hymenoptera</taxon>
        <taxon>Apocrita</taxon>
        <taxon>Aculeata</taxon>
        <taxon>Apoidea</taxon>
        <taxon>Anthophila</taxon>
        <taxon>Apidae</taxon>
        <taxon>Bombus</taxon>
        <taxon>Pyrobombus</taxon>
    </lineage>
</organism>
<sequence>MTLSNLNMEMTRPPAHLTPTPFLIKFSETVYQTTVPHTSACGERESGAISVNEETPSRVDQQVLFPVQNTFTSMGIAYACSVVAMLAVILLTVEAGDMMRKSIVFDKNTPDVFYCPQQKPTGFQKMIVNAKPLSRLCQFEGKPIPPDYKSDCYNDVDETEYACKEKYRIMMRLHPPGSETPYNGSRLTKFLAFDKDIYKKRNQIEDSD</sequence>
<keyword evidence="2" id="KW-1185">Reference proteome</keyword>
<feature type="transmembrane region" description="Helical" evidence="1">
    <location>
        <begin position="75"/>
        <end position="93"/>
    </location>
</feature>
<dbReference type="GeneID" id="117230696"/>
<reference evidence="3" key="1">
    <citation type="submission" date="2025-08" db="UniProtKB">
        <authorList>
            <consortium name="RefSeq"/>
        </authorList>
    </citation>
    <scope>IDENTIFICATION</scope>
    <source>
        <tissue evidence="3">Muscle</tissue>
    </source>
</reference>
<dbReference type="AlphaFoldDB" id="A0A6J3JVB2"/>